<accession>A0A0C3A720</accession>
<keyword evidence="3" id="KW-1185">Reference proteome</keyword>
<dbReference type="AlphaFoldDB" id="A0A0C3A720"/>
<evidence type="ECO:0000313" key="2">
    <source>
        <dbReference type="EMBL" id="KIM20440.1"/>
    </source>
</evidence>
<gene>
    <name evidence="2" type="ORF">M408DRAFT_30366</name>
</gene>
<name>A0A0C3A720_SERVB</name>
<dbReference type="Proteomes" id="UP000054097">
    <property type="component" value="Unassembled WGS sequence"/>
</dbReference>
<sequence length="313" mass="35010">MAHASSQQSAVPPPNQQSHKSPPPKQPQYEPSYGDLTQMQVKVKNVLQSTGWGNGLALEMKNSEMAIRDLNAMVRISNLPSRDQLVPAIDRFGELSKQATRQLHRLGSHVGNTIDSMTAMDHYAIKVLEKIENEQPLVQAMAFAMRLAAQGVFRKTLMETFHQVAETMGLKLNQLIEESMALTKILDNLENQLGVIDSIIRTDNQTVCGEQYEVRSSLWTWLGGNRAELHNIEQRLMLLKMAGRYHHRAAKSAATATFQLEKLSEDLGVIRKEVGTLADPSEKRIPVEAHLEVLRSAVRTLGGGTNRERVEWS</sequence>
<evidence type="ECO:0000256" key="1">
    <source>
        <dbReference type="SAM" id="MobiDB-lite"/>
    </source>
</evidence>
<dbReference type="HOGENOM" id="CLU_026455_1_1_1"/>
<dbReference type="STRING" id="933852.A0A0C3A720"/>
<reference evidence="3" key="2">
    <citation type="submission" date="2015-01" db="EMBL/GenBank/DDBJ databases">
        <title>Evolutionary Origins and Diversification of the Mycorrhizal Mutualists.</title>
        <authorList>
            <consortium name="DOE Joint Genome Institute"/>
            <consortium name="Mycorrhizal Genomics Consortium"/>
            <person name="Kohler A."/>
            <person name="Kuo A."/>
            <person name="Nagy L.G."/>
            <person name="Floudas D."/>
            <person name="Copeland A."/>
            <person name="Barry K.W."/>
            <person name="Cichocki N."/>
            <person name="Veneault-Fourrey C."/>
            <person name="LaButti K."/>
            <person name="Lindquist E.A."/>
            <person name="Lipzen A."/>
            <person name="Lundell T."/>
            <person name="Morin E."/>
            <person name="Murat C."/>
            <person name="Riley R."/>
            <person name="Ohm R."/>
            <person name="Sun H."/>
            <person name="Tunlid A."/>
            <person name="Henrissat B."/>
            <person name="Grigoriev I.V."/>
            <person name="Hibbett D.S."/>
            <person name="Martin F."/>
        </authorList>
    </citation>
    <scope>NUCLEOTIDE SEQUENCE [LARGE SCALE GENOMIC DNA]</scope>
    <source>
        <strain evidence="3">MAFF 305830</strain>
    </source>
</reference>
<dbReference type="EMBL" id="KN824434">
    <property type="protein sequence ID" value="KIM20440.1"/>
    <property type="molecule type" value="Genomic_DNA"/>
</dbReference>
<evidence type="ECO:0000313" key="3">
    <source>
        <dbReference type="Proteomes" id="UP000054097"/>
    </source>
</evidence>
<reference evidence="2 3" key="1">
    <citation type="submission" date="2014-04" db="EMBL/GenBank/DDBJ databases">
        <authorList>
            <consortium name="DOE Joint Genome Institute"/>
            <person name="Kuo A."/>
            <person name="Zuccaro A."/>
            <person name="Kohler A."/>
            <person name="Nagy L.G."/>
            <person name="Floudas D."/>
            <person name="Copeland A."/>
            <person name="Barry K.W."/>
            <person name="Cichocki N."/>
            <person name="Veneault-Fourrey C."/>
            <person name="LaButti K."/>
            <person name="Lindquist E.A."/>
            <person name="Lipzen A."/>
            <person name="Lundell T."/>
            <person name="Morin E."/>
            <person name="Murat C."/>
            <person name="Sun H."/>
            <person name="Tunlid A."/>
            <person name="Henrissat B."/>
            <person name="Grigoriev I.V."/>
            <person name="Hibbett D.S."/>
            <person name="Martin F."/>
            <person name="Nordberg H.P."/>
            <person name="Cantor M.N."/>
            <person name="Hua S.X."/>
        </authorList>
    </citation>
    <scope>NUCLEOTIDE SEQUENCE [LARGE SCALE GENOMIC DNA]</scope>
    <source>
        <strain evidence="2 3">MAFF 305830</strain>
    </source>
</reference>
<feature type="compositionally biased region" description="Polar residues" evidence="1">
    <location>
        <begin position="1"/>
        <end position="10"/>
    </location>
</feature>
<dbReference type="OrthoDB" id="4179406at2759"/>
<proteinExistence type="predicted"/>
<feature type="compositionally biased region" description="Pro residues" evidence="1">
    <location>
        <begin position="11"/>
        <end position="26"/>
    </location>
</feature>
<organism evidence="2 3">
    <name type="scientific">Serendipita vermifera MAFF 305830</name>
    <dbReference type="NCBI Taxonomy" id="933852"/>
    <lineage>
        <taxon>Eukaryota</taxon>
        <taxon>Fungi</taxon>
        <taxon>Dikarya</taxon>
        <taxon>Basidiomycota</taxon>
        <taxon>Agaricomycotina</taxon>
        <taxon>Agaricomycetes</taxon>
        <taxon>Sebacinales</taxon>
        <taxon>Serendipitaceae</taxon>
        <taxon>Serendipita</taxon>
    </lineage>
</organism>
<protein>
    <submittedName>
        <fullName evidence="2">Uncharacterized protein</fullName>
    </submittedName>
</protein>
<feature type="region of interest" description="Disordered" evidence="1">
    <location>
        <begin position="1"/>
        <end position="32"/>
    </location>
</feature>